<evidence type="ECO:0000313" key="3">
    <source>
        <dbReference type="RefSeq" id="XP_015185037.1"/>
    </source>
</evidence>
<organism evidence="2 3">
    <name type="scientific">Polistes dominula</name>
    <name type="common">European paper wasp</name>
    <name type="synonym">Vespa dominula</name>
    <dbReference type="NCBI Taxonomy" id="743375"/>
    <lineage>
        <taxon>Eukaryota</taxon>
        <taxon>Metazoa</taxon>
        <taxon>Ecdysozoa</taxon>
        <taxon>Arthropoda</taxon>
        <taxon>Hexapoda</taxon>
        <taxon>Insecta</taxon>
        <taxon>Pterygota</taxon>
        <taxon>Neoptera</taxon>
        <taxon>Endopterygota</taxon>
        <taxon>Hymenoptera</taxon>
        <taxon>Apocrita</taxon>
        <taxon>Aculeata</taxon>
        <taxon>Vespoidea</taxon>
        <taxon>Vespidae</taxon>
        <taxon>Polistinae</taxon>
        <taxon>Polistini</taxon>
        <taxon>Polistes</taxon>
    </lineage>
</organism>
<dbReference type="Gene3D" id="3.10.129.10">
    <property type="entry name" value="Hotdog Thioesterase"/>
    <property type="match status" value="1"/>
</dbReference>
<dbReference type="PANTHER" id="PTHR46263:SF1">
    <property type="entry name" value="ARMADILLO REPEAT-CONTAINING PROTEIN 7"/>
    <property type="match status" value="1"/>
</dbReference>
<gene>
    <name evidence="3" type="primary">LOC107070967</name>
</gene>
<name>A0ABM1IXV0_POLDO</name>
<dbReference type="Gene3D" id="1.25.10.10">
    <property type="entry name" value="Leucine-rich Repeat Variant"/>
    <property type="match status" value="1"/>
</dbReference>
<feature type="domain" description="MaoC-like" evidence="1">
    <location>
        <begin position="177"/>
        <end position="254"/>
    </location>
</feature>
<dbReference type="InterPro" id="IPR029069">
    <property type="entry name" value="HotDog_dom_sf"/>
</dbReference>
<dbReference type="SUPFAM" id="SSF54637">
    <property type="entry name" value="Thioesterase/thiol ester dehydrase-isomerase"/>
    <property type="match status" value="1"/>
</dbReference>
<accession>A0ABM1IXV0</accession>
<proteinExistence type="predicted"/>
<dbReference type="InterPro" id="IPR002539">
    <property type="entry name" value="MaoC-like_dom"/>
</dbReference>
<evidence type="ECO:0000313" key="2">
    <source>
        <dbReference type="Proteomes" id="UP000694924"/>
    </source>
</evidence>
<dbReference type="InterPro" id="IPR016024">
    <property type="entry name" value="ARM-type_fold"/>
</dbReference>
<dbReference type="CDD" id="cd03449">
    <property type="entry name" value="R_hydratase"/>
    <property type="match status" value="1"/>
</dbReference>
<dbReference type="InterPro" id="IPR011989">
    <property type="entry name" value="ARM-like"/>
</dbReference>
<reference evidence="3" key="1">
    <citation type="submission" date="2025-08" db="UniProtKB">
        <authorList>
            <consortium name="RefSeq"/>
        </authorList>
    </citation>
    <scope>IDENTIFICATION</scope>
    <source>
        <tissue evidence="3">Whole body</tissue>
    </source>
</reference>
<sequence>MFSTKEKLIHRTGQNGVGRYDFLKLLINEFKSTSSKDAKQQVLANLANFAYDPINYDYLRQLKVIDLFLHILSEDNTTFVRFAIGGICNLCLDPINKAYILRNQGIPLVSLLLNSQDEGIILSSITTLMFLITPESKDDILSPTIVKHMQDFSNSTNTRIKNLICSLSLKVGDRVSISKTITNNDVLSFAQLTNDYNPIHITSDKNIVHGALLNGLVSGVLGTKLPGPGTIVTEQTLKYPNSCYVGDTVEIIVQIISFEMYLTFIFIILCVSTVYAKKDINENNNNHLNSSTSEEPVGCVCGVFLSGQFKKGSKEQPTGNPVILHEQSDSFPCTSHGNKQCINKCLEIIIKNLPNSSNILCAALDRDCLKEKASLFIQNCKNKWINTNLSSSKKYCCKDGISYKCPIN</sequence>
<protein>
    <submittedName>
        <fullName evidence="3">Uncharacterized protein LOC107070967</fullName>
    </submittedName>
</protein>
<keyword evidence="2" id="KW-1185">Reference proteome</keyword>
<dbReference type="SUPFAM" id="SSF48371">
    <property type="entry name" value="ARM repeat"/>
    <property type="match status" value="1"/>
</dbReference>
<dbReference type="RefSeq" id="XP_015185037.1">
    <property type="nucleotide sequence ID" value="XM_015329551.1"/>
</dbReference>
<evidence type="ECO:0000259" key="1">
    <source>
        <dbReference type="Pfam" id="PF01575"/>
    </source>
</evidence>
<dbReference type="Proteomes" id="UP000694924">
    <property type="component" value="Unplaced"/>
</dbReference>
<dbReference type="InterPro" id="IPR042462">
    <property type="entry name" value="ARMC7"/>
</dbReference>
<dbReference type="GeneID" id="107070967"/>
<dbReference type="Pfam" id="PF01575">
    <property type="entry name" value="MaoC_dehydratas"/>
    <property type="match status" value="1"/>
</dbReference>
<dbReference type="PANTHER" id="PTHR46263">
    <property type="entry name" value="ARMADILLO REPEAT-CONTAINING PROTEIN 7"/>
    <property type="match status" value="1"/>
</dbReference>